<evidence type="ECO:0000313" key="5">
    <source>
        <dbReference type="Proteomes" id="UP000284842"/>
    </source>
</evidence>
<name>A0A409VRI9_9AGAR</name>
<evidence type="ECO:0000313" key="4">
    <source>
        <dbReference type="EMBL" id="PPQ68868.1"/>
    </source>
</evidence>
<dbReference type="EMBL" id="NHTK01005998">
    <property type="protein sequence ID" value="PPQ68868.1"/>
    <property type="molecule type" value="Genomic_DNA"/>
</dbReference>
<evidence type="ECO:0000256" key="2">
    <source>
        <dbReference type="ARBA" id="ARBA00023445"/>
    </source>
</evidence>
<sequence length="328" mass="35991">MSLIDAIPENKVLVTGANGYLALWIIYELLEEGFSVRGTEGAFDEAVKGVAAILHVASPLSSGGSDPDLLIKPAVGGTVGVLNSALHYGTEVKRIVFTSSCAAIVEDSQEEVQNWDESNWGDVWAEKTKALGENSPFMIKYRASKTLAERAAWKLYEDNKDNIGWDLVALNPPFILGGSHMEAFKPENLTSSLSGLYFNSFDKVNAVKLANGAFSYIHVKDASQLHVKALNTPSAGGERIILSAGSSTWGQTRDLMMRLYPELVESGVLPPLDIEGQDHAKETSKVVQVNFRNDKSKRIFGIHYRGLEECIRDSVEYFKERGFLEAKS</sequence>
<comment type="caution">
    <text evidence="4">The sequence shown here is derived from an EMBL/GenBank/DDBJ whole genome shotgun (WGS) entry which is preliminary data.</text>
</comment>
<organism evidence="4 5">
    <name type="scientific">Panaeolus cyanescens</name>
    <dbReference type="NCBI Taxonomy" id="181874"/>
    <lineage>
        <taxon>Eukaryota</taxon>
        <taxon>Fungi</taxon>
        <taxon>Dikarya</taxon>
        <taxon>Basidiomycota</taxon>
        <taxon>Agaricomycotina</taxon>
        <taxon>Agaricomycetes</taxon>
        <taxon>Agaricomycetidae</taxon>
        <taxon>Agaricales</taxon>
        <taxon>Agaricineae</taxon>
        <taxon>Galeropsidaceae</taxon>
        <taxon>Panaeolus</taxon>
    </lineage>
</organism>
<dbReference type="AlphaFoldDB" id="A0A409VRI9"/>
<dbReference type="SUPFAM" id="SSF51735">
    <property type="entry name" value="NAD(P)-binding Rossmann-fold domains"/>
    <property type="match status" value="1"/>
</dbReference>
<dbReference type="PANTHER" id="PTHR10366:SF564">
    <property type="entry name" value="STEROL-4-ALPHA-CARBOXYLATE 3-DEHYDROGENASE, DECARBOXYLATING"/>
    <property type="match status" value="1"/>
</dbReference>
<dbReference type="PANTHER" id="PTHR10366">
    <property type="entry name" value="NAD DEPENDENT EPIMERASE/DEHYDRATASE"/>
    <property type="match status" value="1"/>
</dbReference>
<evidence type="ECO:0000259" key="3">
    <source>
        <dbReference type="Pfam" id="PF01073"/>
    </source>
</evidence>
<dbReference type="InterPro" id="IPR050425">
    <property type="entry name" value="NAD(P)_dehydrat-like"/>
</dbReference>
<keyword evidence="5" id="KW-1185">Reference proteome</keyword>
<dbReference type="STRING" id="181874.A0A409VRI9"/>
<evidence type="ECO:0000256" key="1">
    <source>
        <dbReference type="ARBA" id="ARBA00023002"/>
    </source>
</evidence>
<dbReference type="GO" id="GO:0006694">
    <property type="term" value="P:steroid biosynthetic process"/>
    <property type="evidence" value="ECO:0007669"/>
    <property type="project" value="InterPro"/>
</dbReference>
<dbReference type="Gene3D" id="3.40.50.720">
    <property type="entry name" value="NAD(P)-binding Rossmann-like Domain"/>
    <property type="match status" value="2"/>
</dbReference>
<protein>
    <recommendedName>
        <fullName evidence="3">3-beta hydroxysteroid dehydrogenase/isomerase domain-containing protein</fullName>
    </recommendedName>
</protein>
<dbReference type="InterPro" id="IPR036291">
    <property type="entry name" value="NAD(P)-bd_dom_sf"/>
</dbReference>
<dbReference type="Pfam" id="PF01073">
    <property type="entry name" value="3Beta_HSD"/>
    <property type="match status" value="1"/>
</dbReference>
<keyword evidence="1" id="KW-0560">Oxidoreductase</keyword>
<dbReference type="GO" id="GO:0016616">
    <property type="term" value="F:oxidoreductase activity, acting on the CH-OH group of donors, NAD or NADP as acceptor"/>
    <property type="evidence" value="ECO:0007669"/>
    <property type="project" value="InterPro"/>
</dbReference>
<proteinExistence type="inferred from homology"/>
<feature type="domain" description="3-beta hydroxysteroid dehydrogenase/isomerase" evidence="3">
    <location>
        <begin position="43"/>
        <end position="181"/>
    </location>
</feature>
<gene>
    <name evidence="4" type="ORF">CVT24_007677</name>
</gene>
<dbReference type="OrthoDB" id="2735536at2759"/>
<reference evidence="4 5" key="1">
    <citation type="journal article" date="2018" name="Evol. Lett.">
        <title>Horizontal gene cluster transfer increased hallucinogenic mushroom diversity.</title>
        <authorList>
            <person name="Reynolds H.T."/>
            <person name="Vijayakumar V."/>
            <person name="Gluck-Thaler E."/>
            <person name="Korotkin H.B."/>
            <person name="Matheny P.B."/>
            <person name="Slot J.C."/>
        </authorList>
    </citation>
    <scope>NUCLEOTIDE SEQUENCE [LARGE SCALE GENOMIC DNA]</scope>
    <source>
        <strain evidence="4 5">2629</strain>
    </source>
</reference>
<accession>A0A409VRI9</accession>
<dbReference type="FunCoup" id="A0A409VRI9">
    <property type="interactions" value="49"/>
</dbReference>
<dbReference type="Proteomes" id="UP000284842">
    <property type="component" value="Unassembled WGS sequence"/>
</dbReference>
<dbReference type="InParanoid" id="A0A409VRI9"/>
<comment type="similarity">
    <text evidence="2">Belongs to the NAD(P)-dependent epimerase/dehydratase family. Dihydroflavonol-4-reductase subfamily.</text>
</comment>
<dbReference type="InterPro" id="IPR002225">
    <property type="entry name" value="3Beta_OHSteriod_DH/Estase"/>
</dbReference>